<protein>
    <submittedName>
        <fullName evidence="2">GumL protein</fullName>
    </submittedName>
</protein>
<dbReference type="RefSeq" id="WP_140718776.1">
    <property type="nucleotide sequence ID" value="NZ_BNBA01000020.1"/>
</dbReference>
<organism evidence="2 3">
    <name type="scientific">Xanthomonas boreopolis</name>
    <dbReference type="NCBI Taxonomy" id="86183"/>
    <lineage>
        <taxon>Bacteria</taxon>
        <taxon>Pseudomonadati</taxon>
        <taxon>Pseudomonadota</taxon>
        <taxon>Gammaproteobacteria</taxon>
        <taxon>Lysobacterales</taxon>
        <taxon>Lysobacteraceae</taxon>
        <taxon>Xanthomonas</taxon>
    </lineage>
</organism>
<reference evidence="2" key="2">
    <citation type="submission" date="2020-09" db="EMBL/GenBank/DDBJ databases">
        <authorList>
            <person name="Sun Q."/>
            <person name="Ohkuma M."/>
        </authorList>
    </citation>
    <scope>NUCLEOTIDE SEQUENCE</scope>
    <source>
        <strain evidence="2">JCM 13306</strain>
    </source>
</reference>
<accession>A0A919KIB3</accession>
<evidence type="ECO:0000313" key="2">
    <source>
        <dbReference type="EMBL" id="GHH56210.1"/>
    </source>
</evidence>
<dbReference type="InterPro" id="IPR007345">
    <property type="entry name" value="Polysacch_pyruvyl_Trfase"/>
</dbReference>
<keyword evidence="3" id="KW-1185">Reference proteome</keyword>
<sequence length="264" mass="29201">MPNPLLQKWLDRAERQALFWWQPKSGRVNMGDYLSKVIVSSVLALQDKVLIEKRQTGNKLVAIGSVLHFANTGDTVWGSGINGKIPAERNAFGMLDVRAVRGPKTREFLLARGIPVPEVYGDPGLLMPKFFPADALGPPEPRRFVVVPHFNEPREKYAAWSEHLVFPEGKPAAFAARLQGAELVVSSSLHGLILAEAYGIPAVYLDWGNGEDRFKYDDYYLGTGRPGWHAGASVEECLQLGGNGAFDLSRLQAQLLAAFPYDLW</sequence>
<dbReference type="Proteomes" id="UP000623958">
    <property type="component" value="Unassembled WGS sequence"/>
</dbReference>
<comment type="caution">
    <text evidence="2">The sequence shown here is derived from an EMBL/GenBank/DDBJ whole genome shotgun (WGS) entry which is preliminary data.</text>
</comment>
<dbReference type="AlphaFoldDB" id="A0A919KIB3"/>
<evidence type="ECO:0000259" key="1">
    <source>
        <dbReference type="Pfam" id="PF04230"/>
    </source>
</evidence>
<feature type="domain" description="Polysaccharide pyruvyl transferase" evidence="1">
    <location>
        <begin position="66"/>
        <end position="208"/>
    </location>
</feature>
<dbReference type="EMBL" id="BNBA01000020">
    <property type="protein sequence ID" value="GHH56210.1"/>
    <property type="molecule type" value="Genomic_DNA"/>
</dbReference>
<reference evidence="2" key="1">
    <citation type="journal article" date="2014" name="Int. J. Syst. Evol. Microbiol.">
        <title>Complete genome sequence of Corynebacterium casei LMG S-19264T (=DSM 44701T), isolated from a smear-ripened cheese.</title>
        <authorList>
            <consortium name="US DOE Joint Genome Institute (JGI-PGF)"/>
            <person name="Walter F."/>
            <person name="Albersmeier A."/>
            <person name="Kalinowski J."/>
            <person name="Ruckert C."/>
        </authorList>
    </citation>
    <scope>NUCLEOTIDE SEQUENCE</scope>
    <source>
        <strain evidence="2">JCM 13306</strain>
    </source>
</reference>
<name>A0A919KIB3_9XANT</name>
<proteinExistence type="predicted"/>
<dbReference type="Pfam" id="PF04230">
    <property type="entry name" value="PS_pyruv_trans"/>
    <property type="match status" value="1"/>
</dbReference>
<gene>
    <name evidence="2" type="primary">gumL</name>
    <name evidence="2" type="ORF">GCM10009090_25700</name>
</gene>
<evidence type="ECO:0000313" key="3">
    <source>
        <dbReference type="Proteomes" id="UP000623958"/>
    </source>
</evidence>